<dbReference type="PANTHER" id="PTHR24148:SF64">
    <property type="entry name" value="HETEROKARYON INCOMPATIBILITY DOMAIN-CONTAINING PROTEIN"/>
    <property type="match status" value="1"/>
</dbReference>
<accession>A0A9Q8Z2M3</accession>
<dbReference type="PANTHER" id="PTHR24148">
    <property type="entry name" value="ANKYRIN REPEAT DOMAIN-CONTAINING PROTEIN 39 HOMOLOG-RELATED"/>
    <property type="match status" value="1"/>
</dbReference>
<dbReference type="OrthoDB" id="5386682at2759"/>
<dbReference type="Pfam" id="PF06985">
    <property type="entry name" value="HET"/>
    <property type="match status" value="1"/>
</dbReference>
<reference evidence="3" key="1">
    <citation type="submission" date="2021-12" db="EMBL/GenBank/DDBJ databases">
        <title>Curvularia clavata genome.</title>
        <authorList>
            <person name="Cao Y."/>
        </authorList>
    </citation>
    <scope>NUCLEOTIDE SEQUENCE</scope>
    <source>
        <strain evidence="3">Yc1106</strain>
    </source>
</reference>
<name>A0A9Q8Z2M3_CURCL</name>
<keyword evidence="4" id="KW-1185">Reference proteome</keyword>
<dbReference type="Proteomes" id="UP001056012">
    <property type="component" value="Chromosome 1"/>
</dbReference>
<evidence type="ECO:0000313" key="3">
    <source>
        <dbReference type="EMBL" id="USP74030.1"/>
    </source>
</evidence>
<organism evidence="3 4">
    <name type="scientific">Curvularia clavata</name>
    <dbReference type="NCBI Taxonomy" id="95742"/>
    <lineage>
        <taxon>Eukaryota</taxon>
        <taxon>Fungi</taxon>
        <taxon>Dikarya</taxon>
        <taxon>Ascomycota</taxon>
        <taxon>Pezizomycotina</taxon>
        <taxon>Dothideomycetes</taxon>
        <taxon>Pleosporomycetidae</taxon>
        <taxon>Pleosporales</taxon>
        <taxon>Pleosporineae</taxon>
        <taxon>Pleosporaceae</taxon>
        <taxon>Curvularia</taxon>
    </lineage>
</organism>
<protein>
    <recommendedName>
        <fullName evidence="2">Heterokaryon incompatibility domain-containing protein</fullName>
    </recommendedName>
</protein>
<dbReference type="Pfam" id="PF26639">
    <property type="entry name" value="Het-6_barrel"/>
    <property type="match status" value="1"/>
</dbReference>
<dbReference type="VEuPathDB" id="FungiDB:yc1106_01304"/>
<evidence type="ECO:0000256" key="1">
    <source>
        <dbReference type="SAM" id="MobiDB-lite"/>
    </source>
</evidence>
<dbReference type="EMBL" id="CP089274">
    <property type="protein sequence ID" value="USP74030.1"/>
    <property type="molecule type" value="Genomic_DNA"/>
</dbReference>
<feature type="region of interest" description="Disordered" evidence="1">
    <location>
        <begin position="425"/>
        <end position="445"/>
    </location>
</feature>
<sequence>MSGNSIYTVRILNKRVFRLLFILPASDRNQQLECYCLPFNIDDAPAYEALSYAWGESTSSIEIRCNGQPVTIRSELSHAWTKLRSPDTTRIIWADALCINQNDSAEKSHQVPLMGSIYSLAKRVVIWLGQGNEEQIAEAFAYSTYIANACLNYDEERGLLRNHKERYKALSLPKDLFRESSWKSLKELYKRPWFSRVWCVQEIRLAQDALVLWGDHEISWECLSLAASWIFDKGISQETSDFEVPSDVQQFVSYPDTLRDKDLYPLLIALFNFRDFESTDPRDKVYGLLNLLKNQSEVDALGLSYDKSVGEVYADTVLAVIRVHSRLDAFAYITHPPNYDPGDEDNLKSQHRSWAPRWDIWAAAEMLGISKYNCPWNPYGDNETVVMGDHNPRPEELCLVGVLYDRVCDVEEIMYYKYLKDPVSNSENPARPGNNDMVTETGSRPEDTNTLFDIFNRVFVESNSEVVHRAWARTLTAGSWDRRARYIENLDPAAGESYYRAYHRFMCRRKELQLTGTEGSFAHDEDSTQFERTVYSACGQRRLFWTDNMTFGLGPQCMQPGDIVVVLYGGNTPYILRPKGDKYLFMGQAYVDDIMRGEMFSGSEEYEEKTFCLV</sequence>
<dbReference type="InterPro" id="IPR052895">
    <property type="entry name" value="HetReg/Transcr_Mod"/>
</dbReference>
<feature type="domain" description="Heterokaryon incompatibility" evidence="2">
    <location>
        <begin position="47"/>
        <end position="202"/>
    </location>
</feature>
<evidence type="ECO:0000259" key="2">
    <source>
        <dbReference type="Pfam" id="PF06985"/>
    </source>
</evidence>
<dbReference type="InterPro" id="IPR010730">
    <property type="entry name" value="HET"/>
</dbReference>
<dbReference type="AlphaFoldDB" id="A0A9Q8Z2M3"/>
<proteinExistence type="predicted"/>
<evidence type="ECO:0000313" key="4">
    <source>
        <dbReference type="Proteomes" id="UP001056012"/>
    </source>
</evidence>
<gene>
    <name evidence="3" type="ORF">yc1106_01304</name>
</gene>